<keyword evidence="4" id="KW-1185">Reference proteome</keyword>
<dbReference type="GeneID" id="25901166"/>
<evidence type="ECO:0000313" key="4">
    <source>
        <dbReference type="Proteomes" id="UP000054560"/>
    </source>
</evidence>
<dbReference type="OrthoDB" id="10265275at2759"/>
<evidence type="ECO:0000313" key="3">
    <source>
        <dbReference type="EMBL" id="KNC87227.1"/>
    </source>
</evidence>
<evidence type="ECO:0000256" key="2">
    <source>
        <dbReference type="SAM" id="MobiDB-lite"/>
    </source>
</evidence>
<keyword evidence="1" id="KW-0736">Signalosome</keyword>
<evidence type="ECO:0000256" key="1">
    <source>
        <dbReference type="ARBA" id="ARBA00022790"/>
    </source>
</evidence>
<feature type="region of interest" description="Disordered" evidence="2">
    <location>
        <begin position="79"/>
        <end position="125"/>
    </location>
</feature>
<dbReference type="RefSeq" id="XP_014161129.1">
    <property type="nucleotide sequence ID" value="XM_014305654.1"/>
</dbReference>
<dbReference type="InterPro" id="IPR045237">
    <property type="entry name" value="COPS7/eIF3m"/>
</dbReference>
<dbReference type="PANTHER" id="PTHR15350">
    <property type="entry name" value="COP9 SIGNALOSOME COMPLEX SUBUNIT 7/DENDRITIC CELL PROTEIN GA17"/>
    <property type="match status" value="1"/>
</dbReference>
<reference evidence="3 4" key="1">
    <citation type="submission" date="2011-02" db="EMBL/GenBank/DDBJ databases">
        <title>The Genome Sequence of Sphaeroforma arctica JP610.</title>
        <authorList>
            <consortium name="The Broad Institute Genome Sequencing Platform"/>
            <person name="Russ C."/>
            <person name="Cuomo C."/>
            <person name="Young S.K."/>
            <person name="Zeng Q."/>
            <person name="Gargeya S."/>
            <person name="Alvarado L."/>
            <person name="Berlin A."/>
            <person name="Chapman S.B."/>
            <person name="Chen Z."/>
            <person name="Freedman E."/>
            <person name="Gellesch M."/>
            <person name="Goldberg J."/>
            <person name="Griggs A."/>
            <person name="Gujja S."/>
            <person name="Heilman E."/>
            <person name="Heiman D."/>
            <person name="Howarth C."/>
            <person name="Mehta T."/>
            <person name="Neiman D."/>
            <person name="Pearson M."/>
            <person name="Roberts A."/>
            <person name="Saif S."/>
            <person name="Shea T."/>
            <person name="Shenoy N."/>
            <person name="Sisk P."/>
            <person name="Stolte C."/>
            <person name="Sykes S."/>
            <person name="White J."/>
            <person name="Yandava C."/>
            <person name="Burger G."/>
            <person name="Gray M.W."/>
            <person name="Holland P.W.H."/>
            <person name="King N."/>
            <person name="Lang F.B.F."/>
            <person name="Roger A.J."/>
            <person name="Ruiz-Trillo I."/>
            <person name="Haas B."/>
            <person name="Nusbaum C."/>
            <person name="Birren B."/>
        </authorList>
    </citation>
    <scope>NUCLEOTIDE SEQUENCE [LARGE SCALE GENOMIC DNA]</scope>
    <source>
        <strain evidence="3 4">JP610</strain>
    </source>
</reference>
<dbReference type="STRING" id="667725.A0A0L0GDX4"/>
<dbReference type="GO" id="GO:0008180">
    <property type="term" value="C:COP9 signalosome"/>
    <property type="evidence" value="ECO:0007669"/>
    <property type="project" value="UniProtKB-KW"/>
</dbReference>
<sequence length="125" mass="14141">MSDELDLHDTRLLEDVVIHGVYLDLFKAKIDQRKEEIRVRACVGRDPRPAAFVKMVEKLTKWSGQQADALQTLKEMIEKSDSKVEAERTSAAASQKKKPKSYSSTKPPHHVKSSRKGKEARTSAH</sequence>
<evidence type="ECO:0008006" key="5">
    <source>
        <dbReference type="Google" id="ProtNLM"/>
    </source>
</evidence>
<protein>
    <recommendedName>
        <fullName evidence="5">PCI domain-containing protein</fullName>
    </recommendedName>
</protein>
<dbReference type="AlphaFoldDB" id="A0A0L0GDX4"/>
<dbReference type="EMBL" id="KQ241618">
    <property type="protein sequence ID" value="KNC87227.1"/>
    <property type="molecule type" value="Genomic_DNA"/>
</dbReference>
<feature type="compositionally biased region" description="Basic and acidic residues" evidence="2">
    <location>
        <begin position="116"/>
        <end position="125"/>
    </location>
</feature>
<organism evidence="3 4">
    <name type="scientific">Sphaeroforma arctica JP610</name>
    <dbReference type="NCBI Taxonomy" id="667725"/>
    <lineage>
        <taxon>Eukaryota</taxon>
        <taxon>Ichthyosporea</taxon>
        <taxon>Ichthyophonida</taxon>
        <taxon>Sphaeroforma</taxon>
    </lineage>
</organism>
<accession>A0A0L0GDX4</accession>
<proteinExistence type="predicted"/>
<dbReference type="PANTHER" id="PTHR15350:SF5">
    <property type="entry name" value="COP9 SIGNALOSOME COMPLEX SUBUNIT 7"/>
    <property type="match status" value="1"/>
</dbReference>
<name>A0A0L0GDX4_9EUKA</name>
<feature type="compositionally biased region" description="Basic and acidic residues" evidence="2">
    <location>
        <begin position="79"/>
        <end position="88"/>
    </location>
</feature>
<dbReference type="Proteomes" id="UP000054560">
    <property type="component" value="Unassembled WGS sequence"/>
</dbReference>
<gene>
    <name evidence="3" type="ORF">SARC_00662</name>
</gene>